<evidence type="ECO:0000313" key="2">
    <source>
        <dbReference type="EMBL" id="GBD10202.1"/>
    </source>
</evidence>
<sequence length="605" mass="61829">MIAGNPITYTAILTNNGPSDAQTVGVNFTFPSGLTLLGLSPSQGACSGAACNLGLLPAGTAARITVTARVNASAPEGSLTVQAQAASSTTDPNVANNTASATTQVRTQADLALTMNDTPDPVFAGDPLTYTLTVTSSGPSDARDVRIDLTLADGLTPLRLSASQGTCEDRSCSLGTLPPGSIARITTTVRVNSNVTNGSYLTTLATVSSITTDPNSTNNTATATTRVQTQADLSLSLSDDPDPVIAGNPITYTAILTNNGPSDAQTVGVNFTFPSGLTLLGLSPSQGACSGAACNLGLLPAGAAARITVTARVNASAPEGTLTTQAQAASSTTDPNVANNAASATTQVQTQADLSLSLSDDPDPVIAGRALVYRLTAINQGPSDARNVQLTLTLPTEVSLLSFVPDICTATSSTIRCDRDRLTAGDMFTMVVTVTVRADLNQGYVLIARAEGISLTTDPAPDNNTAIASTEVVLEADLQAALTGEPAEVFVGDVITYTLTVTNAGPSKASGVIVTLNLPPGLNVEDVLASSGSCSIGTPRCELGELAVGAIATVRWRVRVAQWPGTPISVQGEVSTDAVDPNPADNRPEIQTAVRFRVFLPLIFR</sequence>
<gene>
    <name evidence="2" type="primary">omcB</name>
    <name evidence="2" type="ORF">HRbin22_02467</name>
</gene>
<dbReference type="Pfam" id="PF01345">
    <property type="entry name" value="DUF11"/>
    <property type="match status" value="5"/>
</dbReference>
<evidence type="ECO:0000313" key="3">
    <source>
        <dbReference type="Proteomes" id="UP000236642"/>
    </source>
</evidence>
<dbReference type="PANTHER" id="PTHR34819">
    <property type="entry name" value="LARGE CYSTEINE-RICH PERIPLASMIC PROTEIN OMCB"/>
    <property type="match status" value="1"/>
</dbReference>
<dbReference type="AlphaFoldDB" id="A0A2H5Y9U1"/>
<reference evidence="3" key="1">
    <citation type="submission" date="2017-09" db="EMBL/GenBank/DDBJ databases">
        <title>Metaegenomics of thermophilic ammonia-oxidizing enrichment culture.</title>
        <authorList>
            <person name="Kato S."/>
            <person name="Suzuki K."/>
        </authorList>
    </citation>
    <scope>NUCLEOTIDE SEQUENCE [LARGE SCALE GENOMIC DNA]</scope>
</reference>
<proteinExistence type="predicted"/>
<feature type="domain" description="DUF11" evidence="1">
    <location>
        <begin position="477"/>
        <end position="588"/>
    </location>
</feature>
<accession>A0A2H5Y9U1</accession>
<dbReference type="EMBL" id="BEHY01000124">
    <property type="protein sequence ID" value="GBD10202.1"/>
    <property type="molecule type" value="Genomic_DNA"/>
</dbReference>
<organism evidence="2 3">
    <name type="scientific">Candidatus Thermoflexus japonica</name>
    <dbReference type="NCBI Taxonomy" id="2035417"/>
    <lineage>
        <taxon>Bacteria</taxon>
        <taxon>Bacillati</taxon>
        <taxon>Chloroflexota</taxon>
        <taxon>Thermoflexia</taxon>
        <taxon>Thermoflexales</taxon>
        <taxon>Thermoflexaceae</taxon>
        <taxon>Thermoflexus</taxon>
    </lineage>
</organism>
<feature type="domain" description="DUF11" evidence="1">
    <location>
        <begin position="110"/>
        <end position="224"/>
    </location>
</feature>
<comment type="caution">
    <text evidence="2">The sequence shown here is derived from an EMBL/GenBank/DDBJ whole genome shotgun (WGS) entry which is preliminary data.</text>
</comment>
<feature type="domain" description="DUF11" evidence="1">
    <location>
        <begin position="232"/>
        <end position="345"/>
    </location>
</feature>
<dbReference type="InterPro" id="IPR047589">
    <property type="entry name" value="DUF11_rpt"/>
</dbReference>
<dbReference type="NCBIfam" id="TIGR01451">
    <property type="entry name" value="B_ant_repeat"/>
    <property type="match status" value="5"/>
</dbReference>
<dbReference type="Proteomes" id="UP000236642">
    <property type="component" value="Unassembled WGS sequence"/>
</dbReference>
<name>A0A2H5Y9U1_9CHLR</name>
<feature type="domain" description="DUF11" evidence="1">
    <location>
        <begin position="353"/>
        <end position="469"/>
    </location>
</feature>
<dbReference type="PANTHER" id="PTHR34819:SF5">
    <property type="entry name" value="CONSERVED REPEAT DOMAIN PROTEIN"/>
    <property type="match status" value="1"/>
</dbReference>
<feature type="domain" description="DUF11" evidence="1">
    <location>
        <begin position="3"/>
        <end position="102"/>
    </location>
</feature>
<evidence type="ECO:0000259" key="1">
    <source>
        <dbReference type="Pfam" id="PF01345"/>
    </source>
</evidence>
<protein>
    <submittedName>
        <fullName evidence="2">Large cysteine-rich periplasmic protein omcB</fullName>
    </submittedName>
</protein>
<dbReference type="InterPro" id="IPR001434">
    <property type="entry name" value="OmcB-like_DUF11"/>
</dbReference>
<dbReference type="Gene3D" id="2.60.40.10">
    <property type="entry name" value="Immunoglobulins"/>
    <property type="match status" value="5"/>
</dbReference>
<dbReference type="InterPro" id="IPR051172">
    <property type="entry name" value="Chlamydia_OmcB"/>
</dbReference>
<dbReference type="InterPro" id="IPR013783">
    <property type="entry name" value="Ig-like_fold"/>
</dbReference>